<evidence type="ECO:0000313" key="2">
    <source>
        <dbReference type="Proteomes" id="UP000811609"/>
    </source>
</evidence>
<comment type="caution">
    <text evidence="1">The sequence shown here is derived from an EMBL/GenBank/DDBJ whole genome shotgun (WGS) entry which is preliminary data.</text>
</comment>
<proteinExistence type="predicted"/>
<accession>A0A8T1RTJ5</accession>
<organism evidence="1 2">
    <name type="scientific">Carya illinoinensis</name>
    <name type="common">Pecan</name>
    <dbReference type="NCBI Taxonomy" id="32201"/>
    <lineage>
        <taxon>Eukaryota</taxon>
        <taxon>Viridiplantae</taxon>
        <taxon>Streptophyta</taxon>
        <taxon>Embryophyta</taxon>
        <taxon>Tracheophyta</taxon>
        <taxon>Spermatophyta</taxon>
        <taxon>Magnoliopsida</taxon>
        <taxon>eudicotyledons</taxon>
        <taxon>Gunneridae</taxon>
        <taxon>Pentapetalae</taxon>
        <taxon>rosids</taxon>
        <taxon>fabids</taxon>
        <taxon>Fagales</taxon>
        <taxon>Juglandaceae</taxon>
        <taxon>Carya</taxon>
    </lineage>
</organism>
<dbReference type="AlphaFoldDB" id="A0A8T1RTJ5"/>
<evidence type="ECO:0000313" key="1">
    <source>
        <dbReference type="EMBL" id="KAG6670066.1"/>
    </source>
</evidence>
<name>A0A8T1RTJ5_CARIL</name>
<dbReference type="Proteomes" id="UP000811609">
    <property type="component" value="Chromosome 1"/>
</dbReference>
<keyword evidence="2" id="KW-1185">Reference proteome</keyword>
<protein>
    <submittedName>
        <fullName evidence="1">Uncharacterized protein</fullName>
    </submittedName>
</protein>
<dbReference type="EMBL" id="CM031809">
    <property type="protein sequence ID" value="KAG6670066.1"/>
    <property type="molecule type" value="Genomic_DNA"/>
</dbReference>
<reference evidence="1" key="1">
    <citation type="submission" date="2020-12" db="EMBL/GenBank/DDBJ databases">
        <title>WGS assembly of Carya illinoinensis cv. Pawnee.</title>
        <authorList>
            <person name="Platts A."/>
            <person name="Shu S."/>
            <person name="Wright S."/>
            <person name="Barry K."/>
            <person name="Edger P."/>
            <person name="Pires J.C."/>
            <person name="Schmutz J."/>
        </authorList>
    </citation>
    <scope>NUCLEOTIDE SEQUENCE</scope>
    <source>
        <tissue evidence="1">Leaf</tissue>
    </source>
</reference>
<gene>
    <name evidence="1" type="ORF">CIPAW_01G284900</name>
</gene>
<sequence length="121" mass="13556">MQKMKRKDIQICLLLAFVFIATRSYSATAMRIRKAEPELSRNRQMVNFFDASLGGFKLKPAQSSEGSAAGFLSATWVSRTSSGWHLFVTINKSGMQVIENYRKVPSTPNPIGNRHPPAKHD</sequence>